<dbReference type="InterPro" id="IPR018641">
    <property type="entry name" value="Trfase_1_rSAM/seldom-assoc"/>
</dbReference>
<dbReference type="AlphaFoldDB" id="A0A2U2HGH1"/>
<dbReference type="PANTHER" id="PTHR36529:SF1">
    <property type="entry name" value="GLYCOSYLTRANSFERASE"/>
    <property type="match status" value="1"/>
</dbReference>
<name>A0A2U2HGH1_9BURK</name>
<evidence type="ECO:0000313" key="1">
    <source>
        <dbReference type="EMBL" id="PWF44034.1"/>
    </source>
</evidence>
<dbReference type="GO" id="GO:0016740">
    <property type="term" value="F:transferase activity"/>
    <property type="evidence" value="ECO:0007669"/>
    <property type="project" value="UniProtKB-KW"/>
</dbReference>
<dbReference type="InterPro" id="IPR029044">
    <property type="entry name" value="Nucleotide-diphossugar_trans"/>
</dbReference>
<dbReference type="EMBL" id="PXWF02000271">
    <property type="protein sequence ID" value="PWF44034.1"/>
    <property type="molecule type" value="Genomic_DNA"/>
</dbReference>
<gene>
    <name evidence="1" type="ORF">C7C56_019795</name>
</gene>
<evidence type="ECO:0000313" key="2">
    <source>
        <dbReference type="Proteomes" id="UP000241421"/>
    </source>
</evidence>
<dbReference type="PANTHER" id="PTHR36529">
    <property type="entry name" value="SLL1095 PROTEIN"/>
    <property type="match status" value="1"/>
</dbReference>
<dbReference type="SUPFAM" id="SSF53448">
    <property type="entry name" value="Nucleotide-diphospho-sugar transferases"/>
    <property type="match status" value="1"/>
</dbReference>
<protein>
    <submittedName>
        <fullName evidence="1">Glycosyltransferase</fullName>
    </submittedName>
</protein>
<dbReference type="Gene3D" id="3.90.550.10">
    <property type="entry name" value="Spore Coat Polysaccharide Biosynthesis Protein SpsA, Chain A"/>
    <property type="match status" value="1"/>
</dbReference>
<dbReference type="RefSeq" id="WP_106759094.1">
    <property type="nucleotide sequence ID" value="NZ_PXWF02000271.1"/>
</dbReference>
<dbReference type="NCBIfam" id="TIGR04282">
    <property type="entry name" value="glyco_like_cofC"/>
    <property type="match status" value="1"/>
</dbReference>
<keyword evidence="1" id="KW-0808">Transferase</keyword>
<dbReference type="Pfam" id="PF09837">
    <property type="entry name" value="DUF2064"/>
    <property type="match status" value="1"/>
</dbReference>
<accession>A0A2U2HGH1</accession>
<dbReference type="OrthoDB" id="9798250at2"/>
<sequence>MNASCLLIVFAKAPVPGQAKTRLAPAIGFEGAAGLASVMLAHTLRSAVDSGIGPVELCCAPDTGHAQFQQAAGAGVSLTGQGGGDLGERMERALARGLQHHPRVVLIGTDAPLLDAAVLRDAATALLTHDVVIAPAADGGYVLVGLARRAPELFASVAWSTPLVMAQTRARIAALGLSLHELPTLHDIDEPRDLVHVPAEWQA</sequence>
<proteinExistence type="predicted"/>
<dbReference type="Proteomes" id="UP000241421">
    <property type="component" value="Unassembled WGS sequence"/>
</dbReference>
<organism evidence="1 2">
    <name type="scientific">Massilia glaciei</name>
    <dbReference type="NCBI Taxonomy" id="1524097"/>
    <lineage>
        <taxon>Bacteria</taxon>
        <taxon>Pseudomonadati</taxon>
        <taxon>Pseudomonadota</taxon>
        <taxon>Betaproteobacteria</taxon>
        <taxon>Burkholderiales</taxon>
        <taxon>Oxalobacteraceae</taxon>
        <taxon>Telluria group</taxon>
        <taxon>Massilia</taxon>
    </lineage>
</organism>
<reference evidence="1 2" key="1">
    <citation type="submission" date="2018-04" db="EMBL/GenBank/DDBJ databases">
        <title>Massilia violaceinigra sp. nov., a novel purple-pigmented bacterium isolated from Tianshan glacier, Xinjiang, China.</title>
        <authorList>
            <person name="Wang H."/>
        </authorList>
    </citation>
    <scope>NUCLEOTIDE SEQUENCE [LARGE SCALE GENOMIC DNA]</scope>
    <source>
        <strain evidence="1 2">B448-2</strain>
    </source>
</reference>
<keyword evidence="2" id="KW-1185">Reference proteome</keyword>
<comment type="caution">
    <text evidence="1">The sequence shown here is derived from an EMBL/GenBank/DDBJ whole genome shotgun (WGS) entry which is preliminary data.</text>
</comment>